<dbReference type="GO" id="GO:0005085">
    <property type="term" value="F:guanyl-nucleotide exchange factor activity"/>
    <property type="evidence" value="ECO:0007669"/>
    <property type="project" value="UniProtKB-KW"/>
</dbReference>
<evidence type="ECO:0000256" key="6">
    <source>
        <dbReference type="ARBA" id="ARBA00022658"/>
    </source>
</evidence>
<dbReference type="GO" id="GO:0008289">
    <property type="term" value="F:lipid binding"/>
    <property type="evidence" value="ECO:0007669"/>
    <property type="project" value="UniProtKB-KW"/>
</dbReference>
<dbReference type="OrthoDB" id="430364at2759"/>
<evidence type="ECO:0000259" key="11">
    <source>
        <dbReference type="PROSITE" id="PS50190"/>
    </source>
</evidence>
<dbReference type="PANTHER" id="PTHR10663:SF343">
    <property type="entry name" value="CYTOHESIN-2"/>
    <property type="match status" value="1"/>
</dbReference>
<dbReference type="PROSITE" id="PS50190">
    <property type="entry name" value="SEC7"/>
    <property type="match status" value="1"/>
</dbReference>
<dbReference type="SMART" id="SM00222">
    <property type="entry name" value="Sec7"/>
    <property type="match status" value="1"/>
</dbReference>
<evidence type="ECO:0000256" key="10">
    <source>
        <dbReference type="ARBA" id="ARBA00023273"/>
    </source>
</evidence>
<dbReference type="Proteomes" id="UP000555367">
    <property type="component" value="Unassembled WGS sequence"/>
</dbReference>
<evidence type="ECO:0000256" key="2">
    <source>
        <dbReference type="ARBA" id="ARBA00004496"/>
    </source>
</evidence>
<proteinExistence type="predicted"/>
<dbReference type="InterPro" id="IPR023394">
    <property type="entry name" value="Sec7_C_sf"/>
</dbReference>
<dbReference type="GO" id="GO:0005886">
    <property type="term" value="C:plasma membrane"/>
    <property type="evidence" value="ECO:0007669"/>
    <property type="project" value="UniProtKB-SubCell"/>
</dbReference>
<dbReference type="Pfam" id="PF01369">
    <property type="entry name" value="Sec7"/>
    <property type="match status" value="2"/>
</dbReference>
<keyword evidence="5" id="KW-0963">Cytoplasm</keyword>
<reference evidence="12 13" key="1">
    <citation type="submission" date="2019-09" db="EMBL/GenBank/DDBJ databases">
        <title>Bird 10,000 Genomes (B10K) Project - Family phase.</title>
        <authorList>
            <person name="Zhang G."/>
        </authorList>
    </citation>
    <scope>NUCLEOTIDE SEQUENCE [LARGE SCALE GENOMIC DNA]</scope>
    <source>
        <strain evidence="12">B10K-DU-012-45</strain>
    </source>
</reference>
<dbReference type="InterPro" id="IPR000904">
    <property type="entry name" value="Sec7_dom"/>
</dbReference>
<protein>
    <submittedName>
        <fullName evidence="12">CYH2 protein</fullName>
    </submittedName>
</protein>
<feature type="non-terminal residue" evidence="12">
    <location>
        <position position="100"/>
    </location>
</feature>
<dbReference type="InterPro" id="IPR035999">
    <property type="entry name" value="Sec7_dom_sf"/>
</dbReference>
<name>A0A7L3C9A3_PELUR</name>
<evidence type="ECO:0000256" key="8">
    <source>
        <dbReference type="ARBA" id="ARBA00023121"/>
    </source>
</evidence>
<feature type="domain" description="SEC7" evidence="11">
    <location>
        <begin position="1"/>
        <end position="100"/>
    </location>
</feature>
<evidence type="ECO:0000256" key="3">
    <source>
        <dbReference type="ARBA" id="ARBA00004624"/>
    </source>
</evidence>
<evidence type="ECO:0000256" key="7">
    <source>
        <dbReference type="ARBA" id="ARBA00023054"/>
    </source>
</evidence>
<sequence>QRNRKMGMGRKKFNMDPKKGIQFLVENELLRQTAEDIARFLYKGEGLNKTAIGDYLGERIWGAPHPHPRQFLWSFRLPGEAQKIDRMMEAFAQRYCLCNP</sequence>
<dbReference type="GO" id="GO:0005737">
    <property type="term" value="C:cytoplasm"/>
    <property type="evidence" value="ECO:0007669"/>
    <property type="project" value="UniProtKB-SubCell"/>
</dbReference>
<dbReference type="Gene3D" id="1.10.220.20">
    <property type="match status" value="1"/>
</dbReference>
<dbReference type="SUPFAM" id="SSF48425">
    <property type="entry name" value="Sec7 domain"/>
    <property type="match status" value="1"/>
</dbReference>
<keyword evidence="4" id="KW-1003">Cell membrane</keyword>
<evidence type="ECO:0000256" key="5">
    <source>
        <dbReference type="ARBA" id="ARBA00022490"/>
    </source>
</evidence>
<gene>
    <name evidence="12" type="primary">Cyth2</name>
    <name evidence="12" type="ORF">PELURI_R01490</name>
</gene>
<keyword evidence="7" id="KW-0175">Coiled coil</keyword>
<feature type="non-terminal residue" evidence="12">
    <location>
        <position position="1"/>
    </location>
</feature>
<keyword evidence="9" id="KW-0472">Membrane</keyword>
<organism evidence="12 13">
    <name type="scientific">Pelecanoides urinatrix</name>
    <name type="common">Common diving petrel</name>
    <name type="synonym">Procellaria urinatrix</name>
    <dbReference type="NCBI Taxonomy" id="37079"/>
    <lineage>
        <taxon>Eukaryota</taxon>
        <taxon>Metazoa</taxon>
        <taxon>Chordata</taxon>
        <taxon>Craniata</taxon>
        <taxon>Vertebrata</taxon>
        <taxon>Euteleostomi</taxon>
        <taxon>Archelosauria</taxon>
        <taxon>Archosauria</taxon>
        <taxon>Dinosauria</taxon>
        <taxon>Saurischia</taxon>
        <taxon>Theropoda</taxon>
        <taxon>Coelurosauria</taxon>
        <taxon>Aves</taxon>
        <taxon>Neognathae</taxon>
        <taxon>Neoaves</taxon>
        <taxon>Aequornithes</taxon>
        <taxon>Procellariiformes</taxon>
        <taxon>Procellariidae</taxon>
        <taxon>Pelecanoides</taxon>
    </lineage>
</organism>
<dbReference type="GO" id="GO:0030426">
    <property type="term" value="C:growth cone"/>
    <property type="evidence" value="ECO:0007669"/>
    <property type="project" value="UniProtKB-SubCell"/>
</dbReference>
<dbReference type="Gene3D" id="1.10.1000.11">
    <property type="entry name" value="Arf Nucleotide-binding Site Opener,domain 2"/>
    <property type="match status" value="1"/>
</dbReference>
<comment type="subcellular location">
    <subcellularLocation>
        <location evidence="1">Cell membrane</location>
        <topology evidence="1">Peripheral membrane protein</topology>
    </subcellularLocation>
    <subcellularLocation>
        <location evidence="3">Cell projection</location>
        <location evidence="3">Growth cone</location>
    </subcellularLocation>
    <subcellularLocation>
        <location evidence="2">Cytoplasm</location>
    </subcellularLocation>
</comment>
<keyword evidence="6" id="KW-0344">Guanine-nucleotide releasing factor</keyword>
<dbReference type="PANTHER" id="PTHR10663">
    <property type="entry name" value="GUANYL-NUCLEOTIDE EXCHANGE FACTOR"/>
    <property type="match status" value="1"/>
</dbReference>
<dbReference type="AlphaFoldDB" id="A0A7L3C9A3"/>
<dbReference type="GO" id="GO:0032012">
    <property type="term" value="P:regulation of ARF protein signal transduction"/>
    <property type="evidence" value="ECO:0007669"/>
    <property type="project" value="InterPro"/>
</dbReference>
<comment type="caution">
    <text evidence="12">The sequence shown here is derived from an EMBL/GenBank/DDBJ whole genome shotgun (WGS) entry which is preliminary data.</text>
</comment>
<evidence type="ECO:0000313" key="12">
    <source>
        <dbReference type="EMBL" id="NXT40186.1"/>
    </source>
</evidence>
<evidence type="ECO:0000256" key="1">
    <source>
        <dbReference type="ARBA" id="ARBA00004202"/>
    </source>
</evidence>
<evidence type="ECO:0000256" key="9">
    <source>
        <dbReference type="ARBA" id="ARBA00023136"/>
    </source>
</evidence>
<keyword evidence="13" id="KW-1185">Reference proteome</keyword>
<evidence type="ECO:0000256" key="4">
    <source>
        <dbReference type="ARBA" id="ARBA00022475"/>
    </source>
</evidence>
<accession>A0A7L3C9A3</accession>
<keyword evidence="10" id="KW-0966">Cell projection</keyword>
<dbReference type="EMBL" id="VZTQ01010695">
    <property type="protein sequence ID" value="NXT40186.1"/>
    <property type="molecule type" value="Genomic_DNA"/>
</dbReference>
<evidence type="ECO:0000313" key="13">
    <source>
        <dbReference type="Proteomes" id="UP000555367"/>
    </source>
</evidence>
<keyword evidence="8" id="KW-0446">Lipid-binding</keyword>